<feature type="non-terminal residue" evidence="4">
    <location>
        <position position="1"/>
    </location>
</feature>
<dbReference type="RefSeq" id="WP_378325489.1">
    <property type="nucleotide sequence ID" value="NZ_JBHTGP010000020.1"/>
</dbReference>
<dbReference type="InterPro" id="IPR036291">
    <property type="entry name" value="NAD(P)-bd_dom_sf"/>
</dbReference>
<gene>
    <name evidence="4" type="ORF">ACFQZM_40390</name>
</gene>
<dbReference type="SUPFAM" id="SSF51735">
    <property type="entry name" value="NAD(P)-binding Rossmann-fold domains"/>
    <property type="match status" value="2"/>
</dbReference>
<dbReference type="InterPro" id="IPR050091">
    <property type="entry name" value="PKS_NRPS_Biosynth_Enz"/>
</dbReference>
<feature type="non-terminal residue" evidence="4">
    <location>
        <position position="303"/>
    </location>
</feature>
<keyword evidence="1" id="KW-0808">Transferase</keyword>
<proteinExistence type="predicted"/>
<protein>
    <submittedName>
        <fullName evidence="4">KR domain-containing protein</fullName>
    </submittedName>
</protein>
<feature type="domain" description="Polyketide synthase extender module SpnB-like Rossmann fold" evidence="3">
    <location>
        <begin position="46"/>
        <end position="210"/>
    </location>
</feature>
<name>A0ABW2Y3G8_9ACTN</name>
<dbReference type="InterPro" id="IPR055123">
    <property type="entry name" value="SpnB-like_Rossmann"/>
</dbReference>
<sequence>PHHPTTTLPTYPFQHHHYWLSPGSPAEVGPVEPSPLSSDGLYRIEWATITAPLHDVALDRWAVIGGDPALHALGIPWFDGLAALKDARDLQPETVVLAVRSPNTDPVAAAHEVAEQVLGFLRDWLTDERFALADLVVLTRGAVVAAPGDSLDDLPLSTVWGLVRSAQREHPDRIRLVDADAAGLHVLPAAVSTGEPQLALRSGELYAPRLTGIVDEHAPPRDLGDGTVLITGGTGTLGALVAEHLVTGHGVRRLVLAGRRGPAAPGSAELTERLAAAGAAVTTVACDTADPEALAALLADIPA</sequence>
<accession>A0ABW2Y3G8</accession>
<evidence type="ECO:0000259" key="3">
    <source>
        <dbReference type="Pfam" id="PF22953"/>
    </source>
</evidence>
<dbReference type="Pfam" id="PF08659">
    <property type="entry name" value="KR"/>
    <property type="match status" value="1"/>
</dbReference>
<feature type="domain" description="Ketoreductase (KR)" evidence="2">
    <location>
        <begin position="226"/>
        <end position="301"/>
    </location>
</feature>
<evidence type="ECO:0000313" key="5">
    <source>
        <dbReference type="Proteomes" id="UP001597063"/>
    </source>
</evidence>
<dbReference type="InterPro" id="IPR013968">
    <property type="entry name" value="PKS_KR"/>
</dbReference>
<dbReference type="Gene3D" id="3.40.50.720">
    <property type="entry name" value="NAD(P)-binding Rossmann-like Domain"/>
    <property type="match status" value="1"/>
</dbReference>
<evidence type="ECO:0000259" key="2">
    <source>
        <dbReference type="Pfam" id="PF08659"/>
    </source>
</evidence>
<dbReference type="PANTHER" id="PTHR43775">
    <property type="entry name" value="FATTY ACID SYNTHASE"/>
    <property type="match status" value="1"/>
</dbReference>
<reference evidence="5" key="1">
    <citation type="journal article" date="2019" name="Int. J. Syst. Evol. Microbiol.">
        <title>The Global Catalogue of Microorganisms (GCM) 10K type strain sequencing project: providing services to taxonomists for standard genome sequencing and annotation.</title>
        <authorList>
            <consortium name="The Broad Institute Genomics Platform"/>
            <consortium name="The Broad Institute Genome Sequencing Center for Infectious Disease"/>
            <person name="Wu L."/>
            <person name="Ma J."/>
        </authorList>
    </citation>
    <scope>NUCLEOTIDE SEQUENCE [LARGE SCALE GENOMIC DNA]</scope>
    <source>
        <strain evidence="5">JCM 9371</strain>
    </source>
</reference>
<dbReference type="EMBL" id="JBHTGP010000020">
    <property type="protein sequence ID" value="MFD0690806.1"/>
    <property type="molecule type" value="Genomic_DNA"/>
</dbReference>
<comment type="caution">
    <text evidence="4">The sequence shown here is derived from an EMBL/GenBank/DDBJ whole genome shotgun (WGS) entry which is preliminary data.</text>
</comment>
<keyword evidence="5" id="KW-1185">Reference proteome</keyword>
<evidence type="ECO:0000256" key="1">
    <source>
        <dbReference type="ARBA" id="ARBA00022679"/>
    </source>
</evidence>
<dbReference type="Proteomes" id="UP001597063">
    <property type="component" value="Unassembled WGS sequence"/>
</dbReference>
<dbReference type="Pfam" id="PF22953">
    <property type="entry name" value="SpnB_Rossmann"/>
    <property type="match status" value="1"/>
</dbReference>
<organism evidence="4 5">
    <name type="scientific">Actinomadura fibrosa</name>
    <dbReference type="NCBI Taxonomy" id="111802"/>
    <lineage>
        <taxon>Bacteria</taxon>
        <taxon>Bacillati</taxon>
        <taxon>Actinomycetota</taxon>
        <taxon>Actinomycetes</taxon>
        <taxon>Streptosporangiales</taxon>
        <taxon>Thermomonosporaceae</taxon>
        <taxon>Actinomadura</taxon>
    </lineage>
</organism>
<evidence type="ECO:0000313" key="4">
    <source>
        <dbReference type="EMBL" id="MFD0690806.1"/>
    </source>
</evidence>
<dbReference type="Gene3D" id="3.40.50.11460">
    <property type="match status" value="1"/>
</dbReference>
<dbReference type="PANTHER" id="PTHR43775:SF51">
    <property type="entry name" value="INACTIVE PHENOLPHTHIOCEROL SYNTHESIS POLYKETIDE SYNTHASE TYPE I PKS1-RELATED"/>
    <property type="match status" value="1"/>
</dbReference>